<reference evidence="4 5" key="1">
    <citation type="submission" date="2024-06" db="EMBL/GenBank/DDBJ databases">
        <title>The Natural Products Discovery Center: Release of the First 8490 Sequenced Strains for Exploring Actinobacteria Biosynthetic Diversity.</title>
        <authorList>
            <person name="Kalkreuter E."/>
            <person name="Kautsar S.A."/>
            <person name="Yang D."/>
            <person name="Bader C.D."/>
            <person name="Teijaro C.N."/>
            <person name="Fluegel L."/>
            <person name="Davis C.M."/>
            <person name="Simpson J.R."/>
            <person name="Lauterbach L."/>
            <person name="Steele A.D."/>
            <person name="Gui C."/>
            <person name="Meng S."/>
            <person name="Li G."/>
            <person name="Viehrig K."/>
            <person name="Ye F."/>
            <person name="Su P."/>
            <person name="Kiefer A.F."/>
            <person name="Nichols A."/>
            <person name="Cepeda A.J."/>
            <person name="Yan W."/>
            <person name="Fan B."/>
            <person name="Jiang Y."/>
            <person name="Adhikari A."/>
            <person name="Zheng C.-J."/>
            <person name="Schuster L."/>
            <person name="Cowan T.M."/>
            <person name="Smanski M.J."/>
            <person name="Chevrette M.G."/>
            <person name="De Carvalho L.P.S."/>
            <person name="Shen B."/>
        </authorList>
    </citation>
    <scope>NUCLEOTIDE SEQUENCE [LARGE SCALE GENOMIC DNA]</scope>
    <source>
        <strain evidence="4 5">NPDC000837</strain>
    </source>
</reference>
<dbReference type="Proteomes" id="UP001445472">
    <property type="component" value="Unassembled WGS sequence"/>
</dbReference>
<dbReference type="PROSITE" id="PS51186">
    <property type="entry name" value="GNAT"/>
    <property type="match status" value="1"/>
</dbReference>
<dbReference type="PANTHER" id="PTHR43800">
    <property type="entry name" value="PEPTIDYL-LYSINE N-ACETYLTRANSFERASE YJAB"/>
    <property type="match status" value="1"/>
</dbReference>
<evidence type="ECO:0000313" key="5">
    <source>
        <dbReference type="Proteomes" id="UP001445472"/>
    </source>
</evidence>
<dbReference type="PANTHER" id="PTHR43800:SF1">
    <property type="entry name" value="PEPTIDYL-LYSINE N-ACETYLTRANSFERASE YJAB"/>
    <property type="match status" value="1"/>
</dbReference>
<dbReference type="Gene3D" id="3.40.630.30">
    <property type="match status" value="1"/>
</dbReference>
<comment type="caution">
    <text evidence="4">The sequence shown here is derived from an EMBL/GenBank/DDBJ whole genome shotgun (WGS) entry which is preliminary data.</text>
</comment>
<accession>A0ABV1UX56</accession>
<keyword evidence="5" id="KW-1185">Reference proteome</keyword>
<dbReference type="RefSeq" id="WP_351976660.1">
    <property type="nucleotide sequence ID" value="NZ_JBEPBX010000013.1"/>
</dbReference>
<dbReference type="InterPro" id="IPR000182">
    <property type="entry name" value="GNAT_dom"/>
</dbReference>
<gene>
    <name evidence="4" type="ORF">ABT276_16700</name>
</gene>
<organism evidence="4 5">
    <name type="scientific">Streptomyces xantholiticus</name>
    <dbReference type="NCBI Taxonomy" id="68285"/>
    <lineage>
        <taxon>Bacteria</taxon>
        <taxon>Bacillati</taxon>
        <taxon>Actinomycetota</taxon>
        <taxon>Actinomycetes</taxon>
        <taxon>Kitasatosporales</taxon>
        <taxon>Streptomycetaceae</taxon>
        <taxon>Streptomyces</taxon>
    </lineage>
</organism>
<dbReference type="EMBL" id="JBEPBX010000013">
    <property type="protein sequence ID" value="MER6614975.1"/>
    <property type="molecule type" value="Genomic_DNA"/>
</dbReference>
<dbReference type="CDD" id="cd04301">
    <property type="entry name" value="NAT_SF"/>
    <property type="match status" value="1"/>
</dbReference>
<evidence type="ECO:0000313" key="4">
    <source>
        <dbReference type="EMBL" id="MER6614975.1"/>
    </source>
</evidence>
<sequence>MRIRLVEEAELPLLQDIERAAGEPFRALGMSAIADDEPPTLAELERHRRDGHAWVAVDGSGRVAAYLISDAVDGAAHVEQVSVHPDAARRGVGRALIDHLAAHAPKEDLTALTLTTFTDVPWNAPYYARLGFRTLAERELTVGLREIRRAEARHGLDRWGRVCMRREL</sequence>
<dbReference type="Pfam" id="PF00583">
    <property type="entry name" value="Acetyltransf_1"/>
    <property type="match status" value="1"/>
</dbReference>
<dbReference type="SUPFAM" id="SSF55729">
    <property type="entry name" value="Acyl-CoA N-acyltransferases (Nat)"/>
    <property type="match status" value="1"/>
</dbReference>
<protein>
    <submittedName>
        <fullName evidence="4">GNAT family N-acetyltransferase</fullName>
    </submittedName>
</protein>
<feature type="domain" description="N-acetyltransferase" evidence="3">
    <location>
        <begin position="1"/>
        <end position="151"/>
    </location>
</feature>
<proteinExistence type="predicted"/>
<name>A0ABV1UX56_9ACTN</name>
<keyword evidence="2" id="KW-0012">Acyltransferase</keyword>
<evidence type="ECO:0000256" key="2">
    <source>
        <dbReference type="ARBA" id="ARBA00023315"/>
    </source>
</evidence>
<keyword evidence="1" id="KW-0808">Transferase</keyword>
<dbReference type="InterPro" id="IPR016181">
    <property type="entry name" value="Acyl_CoA_acyltransferase"/>
</dbReference>
<evidence type="ECO:0000259" key="3">
    <source>
        <dbReference type="PROSITE" id="PS51186"/>
    </source>
</evidence>
<evidence type="ECO:0000256" key="1">
    <source>
        <dbReference type="ARBA" id="ARBA00022679"/>
    </source>
</evidence>